<dbReference type="AlphaFoldDB" id="A0A3M4SG86"/>
<evidence type="ECO:0000259" key="9">
    <source>
        <dbReference type="PROSITE" id="PS50850"/>
    </source>
</evidence>
<keyword evidence="6 8" id="KW-1133">Transmembrane helix</keyword>
<dbReference type="GO" id="GO:0042910">
    <property type="term" value="F:xenobiotic transmembrane transporter activity"/>
    <property type="evidence" value="ECO:0007669"/>
    <property type="project" value="InterPro"/>
</dbReference>
<keyword evidence="7 8" id="KW-0472">Membrane</keyword>
<dbReference type="PANTHER" id="PTHR23502:SF132">
    <property type="entry name" value="POLYAMINE TRANSPORTER 2-RELATED"/>
    <property type="match status" value="1"/>
</dbReference>
<feature type="transmembrane region" description="Helical" evidence="8">
    <location>
        <begin position="70"/>
        <end position="90"/>
    </location>
</feature>
<dbReference type="CDD" id="cd17320">
    <property type="entry name" value="MFS_MdfA_MDR_like"/>
    <property type="match status" value="1"/>
</dbReference>
<evidence type="ECO:0000256" key="1">
    <source>
        <dbReference type="ARBA" id="ARBA00004651"/>
    </source>
</evidence>
<dbReference type="PANTHER" id="PTHR23502">
    <property type="entry name" value="MAJOR FACILITATOR SUPERFAMILY"/>
    <property type="match status" value="1"/>
</dbReference>
<comment type="caution">
    <text evidence="8">Lacks conserved residue(s) required for the propagation of feature annotation.</text>
</comment>
<dbReference type="InterPro" id="IPR036259">
    <property type="entry name" value="MFS_trans_sf"/>
</dbReference>
<dbReference type="Proteomes" id="UP000281350">
    <property type="component" value="Unassembled WGS sequence"/>
</dbReference>
<dbReference type="GO" id="GO:0015385">
    <property type="term" value="F:sodium:proton antiporter activity"/>
    <property type="evidence" value="ECO:0007669"/>
    <property type="project" value="TreeGrafter"/>
</dbReference>
<dbReference type="InterPro" id="IPR011701">
    <property type="entry name" value="MFS"/>
</dbReference>
<protein>
    <recommendedName>
        <fullName evidence="8">Bcr/CflA family efflux transporter</fullName>
    </recommendedName>
</protein>
<dbReference type="FunFam" id="1.20.1720.10:FF:000005">
    <property type="entry name" value="Bcr/CflA family efflux transporter"/>
    <property type="match status" value="1"/>
</dbReference>
<dbReference type="EMBL" id="RBPY01000077">
    <property type="protein sequence ID" value="RMO78826.1"/>
    <property type="molecule type" value="Genomic_DNA"/>
</dbReference>
<dbReference type="PROSITE" id="PS50850">
    <property type="entry name" value="MFS"/>
    <property type="match status" value="1"/>
</dbReference>
<feature type="transmembrane region" description="Helical" evidence="8">
    <location>
        <begin position="338"/>
        <end position="359"/>
    </location>
</feature>
<evidence type="ECO:0000313" key="11">
    <source>
        <dbReference type="EMBL" id="RMR13646.1"/>
    </source>
</evidence>
<keyword evidence="4" id="KW-1003">Cell membrane</keyword>
<feature type="transmembrane region" description="Helical" evidence="8">
    <location>
        <begin position="207"/>
        <end position="226"/>
    </location>
</feature>
<feature type="transmembrane region" description="Helical" evidence="8">
    <location>
        <begin position="365"/>
        <end position="384"/>
    </location>
</feature>
<feature type="transmembrane region" description="Helical" evidence="8">
    <location>
        <begin position="246"/>
        <end position="266"/>
    </location>
</feature>
<feature type="domain" description="Major facilitator superfamily (MFS) profile" evidence="9">
    <location>
        <begin position="1"/>
        <end position="389"/>
    </location>
</feature>
<evidence type="ECO:0000256" key="6">
    <source>
        <dbReference type="ARBA" id="ARBA00022989"/>
    </source>
</evidence>
<dbReference type="EMBL" id="RBRQ01000069">
    <property type="protein sequence ID" value="RMR13646.1"/>
    <property type="molecule type" value="Genomic_DNA"/>
</dbReference>
<comment type="caution">
    <text evidence="11">The sequence shown here is derived from an EMBL/GenBank/DDBJ whole genome shotgun (WGS) entry which is preliminary data.</text>
</comment>
<dbReference type="GO" id="GO:1990961">
    <property type="term" value="P:xenobiotic detoxification by transmembrane export across the plasma membrane"/>
    <property type="evidence" value="ECO:0007669"/>
    <property type="project" value="InterPro"/>
</dbReference>
<name>A0A3M4SG86_9PSED</name>
<comment type="subcellular location">
    <subcellularLocation>
        <location evidence="8">Cell inner membrane</location>
        <topology evidence="8">Multi-pass membrane protein</topology>
    </subcellularLocation>
    <subcellularLocation>
        <location evidence="1">Cell membrane</location>
        <topology evidence="1">Multi-pass membrane protein</topology>
    </subcellularLocation>
</comment>
<gene>
    <name evidence="11" type="ORF">ALP92_02943</name>
    <name evidence="10" type="ORF">ALQ36_03043</name>
</gene>
<dbReference type="RefSeq" id="WP_122278997.1">
    <property type="nucleotide sequence ID" value="NZ_RBPY01000077.1"/>
</dbReference>
<keyword evidence="5 8" id="KW-0812">Transmembrane</keyword>
<evidence type="ECO:0000256" key="7">
    <source>
        <dbReference type="ARBA" id="ARBA00023136"/>
    </source>
</evidence>
<feature type="transmembrane region" description="Helical" evidence="8">
    <location>
        <begin position="157"/>
        <end position="179"/>
    </location>
</feature>
<reference evidence="12 13" key="1">
    <citation type="submission" date="2018-08" db="EMBL/GenBank/DDBJ databases">
        <title>Recombination of ecologically and evolutionarily significant loci maintains genetic cohesion in the Pseudomonas syringae species complex.</title>
        <authorList>
            <person name="Dillon M."/>
            <person name="Thakur S."/>
            <person name="Almeida R.N.D."/>
            <person name="Weir B.S."/>
            <person name="Guttman D.S."/>
        </authorList>
    </citation>
    <scope>NUCLEOTIDE SEQUENCE [LARGE SCALE GENOMIC DNA]</scope>
    <source>
        <strain evidence="10 13">ICMP 2732</strain>
        <strain evidence="11 12">ICMP 8670</strain>
    </source>
</reference>
<dbReference type="Gene3D" id="1.20.1720.10">
    <property type="entry name" value="Multidrug resistance protein D"/>
    <property type="match status" value="1"/>
</dbReference>
<comment type="similarity">
    <text evidence="2 8">Belongs to the major facilitator superfamily. Bcr/CmlA family.</text>
</comment>
<keyword evidence="3 8" id="KW-0813">Transport</keyword>
<sequence>MNLRTILILGSLSAFGPLAIDFYLPGFPAMASYFGTDEKHVQLTLAAYFLGLSLGQLAYGPVADRFGRRIPMLVGVTLFMLASVACAFAPSLEWLIGARFIQALGGCAGMVLSRAIVSDKCNAVESAKVFSQLMLVMGLAPILAPMLGGVLVSTFGWQSIFASLALFSAACLTAVALWLPESMPASTPRQPLSGALRQYVNLLQDRVFIGHALTGGIAMAGMFAYVAGSPFVFIKLYGVPAEHYGWLFGMNAAGFILVAQINARILRKTGPAFLLSRTVWIYLAAALVLLAITWLRTEALWPLLVPLFICVASLGCIIPNASACAMNGQWARAGSASALLGCLQFSVAAVAASLVGVLHDGTATPMALVISLCGVLTVSISVLTRRAQARRDVQAQTA</sequence>
<dbReference type="Pfam" id="PF07690">
    <property type="entry name" value="MFS_1"/>
    <property type="match status" value="1"/>
</dbReference>
<organism evidence="11 12">
    <name type="scientific">Pseudomonas syringae pv. primulae</name>
    <dbReference type="NCBI Taxonomy" id="251707"/>
    <lineage>
        <taxon>Bacteria</taxon>
        <taxon>Pseudomonadati</taxon>
        <taxon>Pseudomonadota</taxon>
        <taxon>Gammaproteobacteria</taxon>
        <taxon>Pseudomonadales</taxon>
        <taxon>Pseudomonadaceae</taxon>
        <taxon>Pseudomonas</taxon>
    </lineage>
</organism>
<feature type="transmembrane region" description="Helical" evidence="8">
    <location>
        <begin position="43"/>
        <end position="63"/>
    </location>
</feature>
<evidence type="ECO:0000313" key="13">
    <source>
        <dbReference type="Proteomes" id="UP000281350"/>
    </source>
</evidence>
<proteinExistence type="inferred from homology"/>
<evidence type="ECO:0000256" key="4">
    <source>
        <dbReference type="ARBA" id="ARBA00022475"/>
    </source>
</evidence>
<evidence type="ECO:0000256" key="2">
    <source>
        <dbReference type="ARBA" id="ARBA00006236"/>
    </source>
</evidence>
<evidence type="ECO:0000313" key="10">
    <source>
        <dbReference type="EMBL" id="RMO78826.1"/>
    </source>
</evidence>
<evidence type="ECO:0000256" key="3">
    <source>
        <dbReference type="ARBA" id="ARBA00022448"/>
    </source>
</evidence>
<accession>A0A3M4SG86</accession>
<dbReference type="SUPFAM" id="SSF103473">
    <property type="entry name" value="MFS general substrate transporter"/>
    <property type="match status" value="1"/>
</dbReference>
<evidence type="ECO:0000256" key="8">
    <source>
        <dbReference type="RuleBase" id="RU365088"/>
    </source>
</evidence>
<dbReference type="NCBIfam" id="TIGR00710">
    <property type="entry name" value="efflux_Bcr_CflA"/>
    <property type="match status" value="1"/>
</dbReference>
<feature type="transmembrane region" description="Helical" evidence="8">
    <location>
        <begin position="303"/>
        <end position="326"/>
    </location>
</feature>
<evidence type="ECO:0000313" key="12">
    <source>
        <dbReference type="Proteomes" id="UP000276615"/>
    </source>
</evidence>
<dbReference type="InterPro" id="IPR004812">
    <property type="entry name" value="Efflux_drug-R_Bcr/CmlA"/>
</dbReference>
<dbReference type="InterPro" id="IPR020846">
    <property type="entry name" value="MFS_dom"/>
</dbReference>
<dbReference type="GO" id="GO:0005886">
    <property type="term" value="C:plasma membrane"/>
    <property type="evidence" value="ECO:0007669"/>
    <property type="project" value="UniProtKB-SubCell"/>
</dbReference>
<evidence type="ECO:0000256" key="5">
    <source>
        <dbReference type="ARBA" id="ARBA00022692"/>
    </source>
</evidence>
<feature type="transmembrane region" description="Helical" evidence="8">
    <location>
        <begin position="96"/>
        <end position="117"/>
    </location>
</feature>
<feature type="transmembrane region" description="Helical" evidence="8">
    <location>
        <begin position="129"/>
        <end position="151"/>
    </location>
</feature>
<feature type="transmembrane region" description="Helical" evidence="8">
    <location>
        <begin position="278"/>
        <end position="297"/>
    </location>
</feature>
<keyword evidence="8" id="KW-0997">Cell inner membrane</keyword>
<dbReference type="Proteomes" id="UP000276615">
    <property type="component" value="Unassembled WGS sequence"/>
</dbReference>